<gene>
    <name evidence="1" type="ORF">MiSe_28120</name>
</gene>
<name>A0AAV3X7D1_9CYAN</name>
<reference evidence="1" key="1">
    <citation type="submission" date="2019-10" db="EMBL/GenBank/DDBJ databases">
        <title>Draft genome sequece of Microseira wollei NIES-4236.</title>
        <authorList>
            <person name="Yamaguchi H."/>
            <person name="Suzuki S."/>
            <person name="Kawachi M."/>
        </authorList>
    </citation>
    <scope>NUCLEOTIDE SEQUENCE</scope>
    <source>
        <strain evidence="1">NIES-4236</strain>
    </source>
</reference>
<dbReference type="AlphaFoldDB" id="A0AAV3X7D1"/>
<accession>A0AAV3X7D1</accession>
<proteinExistence type="predicted"/>
<evidence type="ECO:0000313" key="1">
    <source>
        <dbReference type="EMBL" id="GET38058.1"/>
    </source>
</evidence>
<protein>
    <submittedName>
        <fullName evidence="1">Uncharacterized protein</fullName>
    </submittedName>
</protein>
<sequence length="197" mass="21376">MSYSQFETLEQAIDSFGLTVAEASFFPELTAIAPSDLLTTFLKRSLPIVSAASEKARSEGIIYPVLLEIRELLDEKVSLFSGRDFNVDASVGLNGIVDFLLCRSPIISVPTAPAVVLVEAKKADIASGYGQCIAEMVAAMRFNARKGLEPIPIYGCVSNGLLWRFLKLEGNEVTLDLIDYGLEPLGALLAKLVWMVS</sequence>
<evidence type="ECO:0000313" key="2">
    <source>
        <dbReference type="Proteomes" id="UP001050975"/>
    </source>
</evidence>
<dbReference type="Proteomes" id="UP001050975">
    <property type="component" value="Unassembled WGS sequence"/>
</dbReference>
<dbReference type="RefSeq" id="WP_226580567.1">
    <property type="nucleotide sequence ID" value="NZ_BLAY01000038.1"/>
</dbReference>
<organism evidence="1 2">
    <name type="scientific">Microseira wollei NIES-4236</name>
    <dbReference type="NCBI Taxonomy" id="2530354"/>
    <lineage>
        <taxon>Bacteria</taxon>
        <taxon>Bacillati</taxon>
        <taxon>Cyanobacteriota</taxon>
        <taxon>Cyanophyceae</taxon>
        <taxon>Oscillatoriophycideae</taxon>
        <taxon>Aerosakkonematales</taxon>
        <taxon>Aerosakkonemataceae</taxon>
        <taxon>Microseira</taxon>
    </lineage>
</organism>
<dbReference type="EMBL" id="BLAY01000038">
    <property type="protein sequence ID" value="GET38058.1"/>
    <property type="molecule type" value="Genomic_DNA"/>
</dbReference>
<keyword evidence="2" id="KW-1185">Reference proteome</keyword>
<comment type="caution">
    <text evidence="1">The sequence shown here is derived from an EMBL/GenBank/DDBJ whole genome shotgun (WGS) entry which is preliminary data.</text>
</comment>